<dbReference type="InterPro" id="IPR002376">
    <property type="entry name" value="Formyl_transf_N"/>
</dbReference>
<gene>
    <name evidence="2" type="ORF">GOM49_08205</name>
</gene>
<dbReference type="PANTHER" id="PTHR11138">
    <property type="entry name" value="METHIONYL-TRNA FORMYLTRANSFERASE"/>
    <property type="match status" value="1"/>
</dbReference>
<dbReference type="Gene3D" id="3.40.50.12230">
    <property type="match status" value="1"/>
</dbReference>
<dbReference type="Proteomes" id="UP000422764">
    <property type="component" value="Chromosome"/>
</dbReference>
<feature type="domain" description="Formyl transferase N-terminal" evidence="1">
    <location>
        <begin position="36"/>
        <end position="140"/>
    </location>
</feature>
<protein>
    <submittedName>
        <fullName evidence="2">Formyl transferase</fullName>
    </submittedName>
</protein>
<dbReference type="GO" id="GO:0004479">
    <property type="term" value="F:methionyl-tRNA formyltransferase activity"/>
    <property type="evidence" value="ECO:0007669"/>
    <property type="project" value="TreeGrafter"/>
</dbReference>
<keyword evidence="2" id="KW-0808">Transferase</keyword>
<reference evidence="2 3" key="1">
    <citation type="submission" date="2019-12" db="EMBL/GenBank/DDBJ databases">
        <title>Genome sequenceing of Clostridium bovifaecis.</title>
        <authorList>
            <person name="Yao Y."/>
        </authorList>
    </citation>
    <scope>NUCLEOTIDE SEQUENCE [LARGE SCALE GENOMIC DNA]</scope>
    <source>
        <strain evidence="2 3">BXX</strain>
    </source>
</reference>
<dbReference type="AlphaFoldDB" id="A0A6I6FBB6"/>
<keyword evidence="3" id="KW-1185">Reference proteome</keyword>
<evidence type="ECO:0000313" key="2">
    <source>
        <dbReference type="EMBL" id="QGU95075.1"/>
    </source>
</evidence>
<accession>A0A6I6FBB6</accession>
<dbReference type="EMBL" id="CP046522">
    <property type="protein sequence ID" value="QGU95075.1"/>
    <property type="molecule type" value="Genomic_DNA"/>
</dbReference>
<dbReference type="SUPFAM" id="SSF53328">
    <property type="entry name" value="Formyltransferase"/>
    <property type="match status" value="1"/>
</dbReference>
<sequence length="200" mass="23863">MKILFLTNNRISHGLYNWLREKGEDVLIFEEKLELDKVKEINPDFIISYNYRYIVKKDIIHFMNNRIINLHISLLPWNRGAHPNVWAFLEETPKGVTIHVLDEGLDTGDILYQKQVYFDEHEETLASSYEKLHSEIQKLFTENWENIKDWNISPISQPQNGTKHFAKEFENVSEKLGLNNDWNINIIKLKNKYKKYKTIN</sequence>
<proteinExistence type="predicted"/>
<name>A0A6I6FBB6_9CLOT</name>
<dbReference type="InterPro" id="IPR036477">
    <property type="entry name" value="Formyl_transf_N_sf"/>
</dbReference>
<dbReference type="PANTHER" id="PTHR11138:SF5">
    <property type="entry name" value="METHIONYL-TRNA FORMYLTRANSFERASE, MITOCHONDRIAL"/>
    <property type="match status" value="1"/>
</dbReference>
<evidence type="ECO:0000313" key="3">
    <source>
        <dbReference type="Proteomes" id="UP000422764"/>
    </source>
</evidence>
<organism evidence="2 3">
    <name type="scientific">Clostridium bovifaecis</name>
    <dbReference type="NCBI Taxonomy" id="2184719"/>
    <lineage>
        <taxon>Bacteria</taxon>
        <taxon>Bacillati</taxon>
        <taxon>Bacillota</taxon>
        <taxon>Clostridia</taxon>
        <taxon>Eubacteriales</taxon>
        <taxon>Clostridiaceae</taxon>
        <taxon>Clostridium</taxon>
    </lineage>
</organism>
<evidence type="ECO:0000259" key="1">
    <source>
        <dbReference type="Pfam" id="PF00551"/>
    </source>
</evidence>
<dbReference type="GO" id="GO:0005829">
    <property type="term" value="C:cytosol"/>
    <property type="evidence" value="ECO:0007669"/>
    <property type="project" value="TreeGrafter"/>
</dbReference>
<dbReference type="Pfam" id="PF00551">
    <property type="entry name" value="Formyl_trans_N"/>
    <property type="match status" value="1"/>
</dbReference>